<dbReference type="RefSeq" id="XP_035323123.1">
    <property type="nucleotide sequence ID" value="XM_035467111.1"/>
</dbReference>
<feature type="compositionally biased region" description="Low complexity" evidence="1">
    <location>
        <begin position="105"/>
        <end position="116"/>
    </location>
</feature>
<feature type="region of interest" description="Disordered" evidence="1">
    <location>
        <begin position="1"/>
        <end position="284"/>
    </location>
</feature>
<feature type="compositionally biased region" description="Low complexity" evidence="1">
    <location>
        <begin position="143"/>
        <end position="162"/>
    </location>
</feature>
<dbReference type="OrthoDB" id="5410752at2759"/>
<organism evidence="3 4">
    <name type="scientific">Geosmithia morbida</name>
    <dbReference type="NCBI Taxonomy" id="1094350"/>
    <lineage>
        <taxon>Eukaryota</taxon>
        <taxon>Fungi</taxon>
        <taxon>Dikarya</taxon>
        <taxon>Ascomycota</taxon>
        <taxon>Pezizomycotina</taxon>
        <taxon>Sordariomycetes</taxon>
        <taxon>Hypocreomycetidae</taxon>
        <taxon>Hypocreales</taxon>
        <taxon>Bionectriaceae</taxon>
        <taxon>Geosmithia</taxon>
    </lineage>
</organism>
<dbReference type="EMBL" id="JAANYQ010000004">
    <property type="protein sequence ID" value="KAF4124471.1"/>
    <property type="molecule type" value="Genomic_DNA"/>
</dbReference>
<evidence type="ECO:0000256" key="1">
    <source>
        <dbReference type="SAM" id="MobiDB-lite"/>
    </source>
</evidence>
<evidence type="ECO:0000313" key="3">
    <source>
        <dbReference type="EMBL" id="KAF4124471.1"/>
    </source>
</evidence>
<keyword evidence="4" id="KW-1185">Reference proteome</keyword>
<feature type="compositionally biased region" description="Basic and acidic residues" evidence="1">
    <location>
        <begin position="126"/>
        <end position="142"/>
    </location>
</feature>
<dbReference type="InterPro" id="IPR058348">
    <property type="entry name" value="DUF8035"/>
</dbReference>
<protein>
    <submittedName>
        <fullName evidence="3">Conserved glutamic acid rich protein</fullName>
    </submittedName>
</protein>
<sequence length="430" mass="48423">MSRPRMTSFEEGDYYAAPRQSDPTFDESYRHRRRVASPPPPSRHGSRTPAFLRENGRPMEPGPMVLRQRDVETYDRHRPTSTDSQRAQDHRMARRLGGQPRGDPRQQQPPYYDGGYDSAGPLRRSRSADRIRARVIDHRDASPDSLTDSSDTSSVAASSEASSPPPRRVVREPTVERDVITHYRGIDHGTVPARPPSPPPPPTVRPYVTATRGRETDIDVSLNSRGDVDVDVDVRSRSRSRHRPANSGRLVVGRPEPPRRRRARSAAPAYPPVADEGDRISSTIDARGRVGEAYGGATRDWAIVDVPPGTERVRMSGIGGGATDTAWTKYSGVRRTQFIPGPEQPPALDHAPRRHRRKSLGEHRQRDVEVQIDIDRRRSVQQPQPPPEGPPPREMWTEVSKDLVSREAIEALGYEYEDSPMFYYIMTLRK</sequence>
<comment type="caution">
    <text evidence="3">The sequence shown here is derived from an EMBL/GenBank/DDBJ whole genome shotgun (WGS) entry which is preliminary data.</text>
</comment>
<feature type="compositionally biased region" description="Pro residues" evidence="1">
    <location>
        <begin position="193"/>
        <end position="204"/>
    </location>
</feature>
<feature type="domain" description="DUF8035" evidence="2">
    <location>
        <begin position="393"/>
        <end position="426"/>
    </location>
</feature>
<name>A0A9P5D5E5_9HYPO</name>
<dbReference type="Proteomes" id="UP000749293">
    <property type="component" value="Unassembled WGS sequence"/>
</dbReference>
<evidence type="ECO:0000313" key="4">
    <source>
        <dbReference type="Proteomes" id="UP000749293"/>
    </source>
</evidence>
<gene>
    <name evidence="3" type="ORF">GMORB2_5137</name>
</gene>
<dbReference type="GeneID" id="55971365"/>
<feature type="compositionally biased region" description="Basic and acidic residues" evidence="1">
    <location>
        <begin position="169"/>
        <end position="187"/>
    </location>
</feature>
<feature type="region of interest" description="Disordered" evidence="1">
    <location>
        <begin position="337"/>
        <end position="396"/>
    </location>
</feature>
<feature type="compositionally biased region" description="Basic and acidic residues" evidence="1">
    <location>
        <begin position="359"/>
        <end position="378"/>
    </location>
</feature>
<feature type="compositionally biased region" description="Pro residues" evidence="1">
    <location>
        <begin position="383"/>
        <end position="393"/>
    </location>
</feature>
<proteinExistence type="predicted"/>
<accession>A0A9P5D5E5</accession>
<feature type="compositionally biased region" description="Basic and acidic residues" evidence="1">
    <location>
        <begin position="67"/>
        <end position="91"/>
    </location>
</feature>
<reference evidence="3" key="1">
    <citation type="submission" date="2020-03" db="EMBL/GenBank/DDBJ databases">
        <title>Site-based positive gene gene selection in Geosmithia morbida across the United States reveals a broad range of putative effectors and factors for local host and environmental adapation.</title>
        <authorList>
            <person name="Onufrak A."/>
            <person name="Murdoch R.W."/>
            <person name="Gazis R."/>
            <person name="Huff M."/>
            <person name="Staton M."/>
            <person name="Klingeman W."/>
            <person name="Hadziabdic D."/>
        </authorList>
    </citation>
    <scope>NUCLEOTIDE SEQUENCE</scope>
    <source>
        <strain evidence="3">1262</strain>
    </source>
</reference>
<dbReference type="AlphaFoldDB" id="A0A9P5D5E5"/>
<evidence type="ECO:0000259" key="2">
    <source>
        <dbReference type="Pfam" id="PF26118"/>
    </source>
</evidence>
<feature type="compositionally biased region" description="Basic and acidic residues" evidence="1">
    <location>
        <begin position="226"/>
        <end position="236"/>
    </location>
</feature>
<feature type="compositionally biased region" description="Low complexity" evidence="1">
    <location>
        <begin position="265"/>
        <end position="274"/>
    </location>
</feature>
<dbReference type="Pfam" id="PF26118">
    <property type="entry name" value="DUF8035"/>
    <property type="match status" value="1"/>
</dbReference>